<sequence length="233" mass="25468">MDHHRLPCVPPVRVGSRCQLAYVFSSPSCRRQRVSAVSPPAALMVDVRVVIRRHFPVRPKGMIVEKVSDDIALRRQPSRRLRTPERVERALAEQVLPFVEHPIDLRAVVIASKQICAYVSAACSDPRLADGGVRVLVLLDTFACPTLLPAAAPRKQGAELGVAVRTCPCLEINKKPSLACATDSAGNGGVVRNFPFMETEVGSKKTRPSVGVIGDGRRKVVQDVDQPKGWVPW</sequence>
<dbReference type="STRING" id="77586.A0A0D9VTH8"/>
<dbReference type="Proteomes" id="UP000032180">
    <property type="component" value="Chromosome 3"/>
</dbReference>
<accession>A0A0D9VTH8</accession>
<reference evidence="1" key="3">
    <citation type="submission" date="2015-04" db="UniProtKB">
        <authorList>
            <consortium name="EnsemblPlants"/>
        </authorList>
    </citation>
    <scope>IDENTIFICATION</scope>
</reference>
<proteinExistence type="predicted"/>
<dbReference type="HOGENOM" id="CLU_1162674_0_0_1"/>
<organism evidence="1 2">
    <name type="scientific">Leersia perrieri</name>
    <dbReference type="NCBI Taxonomy" id="77586"/>
    <lineage>
        <taxon>Eukaryota</taxon>
        <taxon>Viridiplantae</taxon>
        <taxon>Streptophyta</taxon>
        <taxon>Embryophyta</taxon>
        <taxon>Tracheophyta</taxon>
        <taxon>Spermatophyta</taxon>
        <taxon>Magnoliopsida</taxon>
        <taxon>Liliopsida</taxon>
        <taxon>Poales</taxon>
        <taxon>Poaceae</taxon>
        <taxon>BOP clade</taxon>
        <taxon>Oryzoideae</taxon>
        <taxon>Oryzeae</taxon>
        <taxon>Oryzinae</taxon>
        <taxon>Leersia</taxon>
    </lineage>
</organism>
<evidence type="ECO:0000313" key="1">
    <source>
        <dbReference type="EnsemblPlants" id="LPERR03G13770.1"/>
    </source>
</evidence>
<dbReference type="Gramene" id="LPERR03G13770.1">
    <property type="protein sequence ID" value="LPERR03G13770.1"/>
    <property type="gene ID" value="LPERR03G13770"/>
</dbReference>
<name>A0A0D9VTH8_9ORYZ</name>
<dbReference type="EnsemblPlants" id="LPERR03G13770.1">
    <property type="protein sequence ID" value="LPERR03G13770.1"/>
    <property type="gene ID" value="LPERR03G13770"/>
</dbReference>
<dbReference type="eggNOG" id="ENOG502R6UM">
    <property type="taxonomic scope" value="Eukaryota"/>
</dbReference>
<evidence type="ECO:0000313" key="2">
    <source>
        <dbReference type="Proteomes" id="UP000032180"/>
    </source>
</evidence>
<protein>
    <submittedName>
        <fullName evidence="1">Uncharacterized protein</fullName>
    </submittedName>
</protein>
<reference evidence="1 2" key="1">
    <citation type="submission" date="2012-08" db="EMBL/GenBank/DDBJ databases">
        <title>Oryza genome evolution.</title>
        <authorList>
            <person name="Wing R.A."/>
        </authorList>
    </citation>
    <scope>NUCLEOTIDE SEQUENCE</scope>
</reference>
<dbReference type="AlphaFoldDB" id="A0A0D9VTH8"/>
<keyword evidence="2" id="KW-1185">Reference proteome</keyword>
<reference evidence="2" key="2">
    <citation type="submission" date="2013-12" db="EMBL/GenBank/DDBJ databases">
        <authorList>
            <person name="Yu Y."/>
            <person name="Lee S."/>
            <person name="de Baynast K."/>
            <person name="Wissotski M."/>
            <person name="Liu L."/>
            <person name="Talag J."/>
            <person name="Goicoechea J."/>
            <person name="Angelova A."/>
            <person name="Jetty R."/>
            <person name="Kudrna D."/>
            <person name="Golser W."/>
            <person name="Rivera L."/>
            <person name="Zhang J."/>
            <person name="Wing R."/>
        </authorList>
    </citation>
    <scope>NUCLEOTIDE SEQUENCE</scope>
</reference>